<evidence type="ECO:0000313" key="1">
    <source>
        <dbReference type="EMBL" id="KKL45305.1"/>
    </source>
</evidence>
<accession>A0A0F9EKA7</accession>
<dbReference type="EMBL" id="LAZR01034436">
    <property type="protein sequence ID" value="KKL45305.1"/>
    <property type="molecule type" value="Genomic_DNA"/>
</dbReference>
<organism evidence="1">
    <name type="scientific">marine sediment metagenome</name>
    <dbReference type="NCBI Taxonomy" id="412755"/>
    <lineage>
        <taxon>unclassified sequences</taxon>
        <taxon>metagenomes</taxon>
        <taxon>ecological metagenomes</taxon>
    </lineage>
</organism>
<gene>
    <name evidence="1" type="ORF">LCGC14_2356990</name>
</gene>
<reference evidence="1" key="1">
    <citation type="journal article" date="2015" name="Nature">
        <title>Complex archaea that bridge the gap between prokaryotes and eukaryotes.</title>
        <authorList>
            <person name="Spang A."/>
            <person name="Saw J.H."/>
            <person name="Jorgensen S.L."/>
            <person name="Zaremba-Niedzwiedzka K."/>
            <person name="Martijn J."/>
            <person name="Lind A.E."/>
            <person name="van Eijk R."/>
            <person name="Schleper C."/>
            <person name="Guy L."/>
            <person name="Ettema T.J."/>
        </authorList>
    </citation>
    <scope>NUCLEOTIDE SEQUENCE</scope>
</reference>
<proteinExistence type="predicted"/>
<comment type="caution">
    <text evidence="1">The sequence shown here is derived from an EMBL/GenBank/DDBJ whole genome shotgun (WGS) entry which is preliminary data.</text>
</comment>
<protein>
    <submittedName>
        <fullName evidence="1">Uncharacterized protein</fullName>
    </submittedName>
</protein>
<dbReference type="AlphaFoldDB" id="A0A0F9EKA7"/>
<sequence>MMHPVLQDLYKRIWDGAEIVYCGFEGNTVRITTKEYKRFDVGENIWIMTYFALSPDDIIKETSMANDTYWII</sequence>
<name>A0A0F9EKA7_9ZZZZ</name>